<dbReference type="InterPro" id="IPR000160">
    <property type="entry name" value="GGDEF_dom"/>
</dbReference>
<dbReference type="Pfam" id="PF00563">
    <property type="entry name" value="EAL"/>
    <property type="match status" value="1"/>
</dbReference>
<dbReference type="InterPro" id="IPR052155">
    <property type="entry name" value="Biofilm_reg_signaling"/>
</dbReference>
<dbReference type="SUPFAM" id="SSF55785">
    <property type="entry name" value="PYP-like sensor domain (PAS domain)"/>
    <property type="match status" value="1"/>
</dbReference>
<gene>
    <name evidence="3" type="ORF">GCM10010989_30700</name>
</gene>
<accession>A0A916YNX2</accession>
<proteinExistence type="predicted"/>
<dbReference type="InterPro" id="IPR043128">
    <property type="entry name" value="Rev_trsase/Diguanyl_cyclase"/>
</dbReference>
<evidence type="ECO:0000313" key="3">
    <source>
        <dbReference type="EMBL" id="GGD54400.1"/>
    </source>
</evidence>
<evidence type="ECO:0000259" key="1">
    <source>
        <dbReference type="PROSITE" id="PS50883"/>
    </source>
</evidence>
<sequence length="594" mass="64771">MTTLIPGEDKSMSLSAQSILQAAANPIVVLDLSGRVVFSNHRARVVCEAEAGVVWTSLWNSKLGLEWTSLLDNAQGGIPGEIDFAHCSRGNEIGWWRASVLPIRHGDQSVSGLLVSMHDITEFANAVQRARTSATTDALTGLPNRAFFVEYLENSISEAQVSGEKVWVVLLDLDHFKEINDDLGHDAGDVLLRGVAQKLTKLPDPVRLAARLGGDEFVLVLRGRAETVDPEAIVRPLIEQLISPITYEGRRLTSKASFGISVAPDHGATCRELLKSADLALYMAKDLGRGGYAFFDPLMQAAVRARNQTAERVRHSLNENIEAYYQPKIRLDTGALDGLEALLRIRSSSGAMEGPAAIASAFDNVDLSCRISDRMFDIIISDMRRFLDAGLAFGRVAVNAAAPELRRYNFAREVLQRLERAGIPPRMLELEVVEGVFLGRGAGAVDDNLRLLRKAGVTVALDDFGTGYASLAHIRNYAVDCLKIDMSFVQGIGNPKDEAIISAIGSLGRSLGLNVVAEGIEEAYQARFLRNVNCPIGQGFLFSKPLALTDLMRYFSQQDLRLYPWMHRGCCDGPAEGGLGNVSDVAVMHSPLRQ</sequence>
<dbReference type="InterPro" id="IPR035965">
    <property type="entry name" value="PAS-like_dom_sf"/>
</dbReference>
<feature type="domain" description="EAL" evidence="1">
    <location>
        <begin position="306"/>
        <end position="559"/>
    </location>
</feature>
<dbReference type="InterPro" id="IPR001633">
    <property type="entry name" value="EAL_dom"/>
</dbReference>
<name>A0A916YNX2_9SPHN</name>
<reference evidence="3 4" key="1">
    <citation type="journal article" date="2014" name="Int. J. Syst. Evol. Microbiol.">
        <title>Complete genome sequence of Corynebacterium casei LMG S-19264T (=DSM 44701T), isolated from a smear-ripened cheese.</title>
        <authorList>
            <consortium name="US DOE Joint Genome Institute (JGI-PGF)"/>
            <person name="Walter F."/>
            <person name="Albersmeier A."/>
            <person name="Kalinowski J."/>
            <person name="Ruckert C."/>
        </authorList>
    </citation>
    <scope>NUCLEOTIDE SEQUENCE [LARGE SCALE GENOMIC DNA]</scope>
    <source>
        <strain evidence="3 4">CGMCC 1.15358</strain>
    </source>
</reference>
<dbReference type="RefSeq" id="WP_066761487.1">
    <property type="nucleotide sequence ID" value="NZ_BMIO01000020.1"/>
</dbReference>
<dbReference type="SUPFAM" id="SSF55073">
    <property type="entry name" value="Nucleotide cyclase"/>
    <property type="match status" value="1"/>
</dbReference>
<dbReference type="EMBL" id="BMIO01000020">
    <property type="protein sequence ID" value="GGD54400.1"/>
    <property type="molecule type" value="Genomic_DNA"/>
</dbReference>
<dbReference type="AlphaFoldDB" id="A0A916YNX2"/>
<evidence type="ECO:0008006" key="5">
    <source>
        <dbReference type="Google" id="ProtNLM"/>
    </source>
</evidence>
<dbReference type="SMART" id="SM00052">
    <property type="entry name" value="EAL"/>
    <property type="match status" value="1"/>
</dbReference>
<evidence type="ECO:0000259" key="2">
    <source>
        <dbReference type="PROSITE" id="PS50887"/>
    </source>
</evidence>
<dbReference type="PROSITE" id="PS50883">
    <property type="entry name" value="EAL"/>
    <property type="match status" value="1"/>
</dbReference>
<feature type="domain" description="GGDEF" evidence="2">
    <location>
        <begin position="164"/>
        <end position="297"/>
    </location>
</feature>
<dbReference type="InterPro" id="IPR029787">
    <property type="entry name" value="Nucleotide_cyclase"/>
</dbReference>
<dbReference type="CDD" id="cd01948">
    <property type="entry name" value="EAL"/>
    <property type="match status" value="1"/>
</dbReference>
<dbReference type="InterPro" id="IPR000014">
    <property type="entry name" value="PAS"/>
</dbReference>
<dbReference type="PROSITE" id="PS50887">
    <property type="entry name" value="GGDEF"/>
    <property type="match status" value="1"/>
</dbReference>
<dbReference type="Gene3D" id="3.30.70.270">
    <property type="match status" value="1"/>
</dbReference>
<dbReference type="OrthoDB" id="9814202at2"/>
<dbReference type="NCBIfam" id="TIGR00254">
    <property type="entry name" value="GGDEF"/>
    <property type="match status" value="1"/>
</dbReference>
<dbReference type="PANTHER" id="PTHR44757:SF2">
    <property type="entry name" value="BIOFILM ARCHITECTURE MAINTENANCE PROTEIN MBAA"/>
    <property type="match status" value="1"/>
</dbReference>
<dbReference type="InterPro" id="IPR035919">
    <property type="entry name" value="EAL_sf"/>
</dbReference>
<dbReference type="CDD" id="cd00130">
    <property type="entry name" value="PAS"/>
    <property type="match status" value="1"/>
</dbReference>
<dbReference type="Proteomes" id="UP000598997">
    <property type="component" value="Unassembled WGS sequence"/>
</dbReference>
<dbReference type="Pfam" id="PF00990">
    <property type="entry name" value="GGDEF"/>
    <property type="match status" value="1"/>
</dbReference>
<dbReference type="SMART" id="SM00267">
    <property type="entry name" value="GGDEF"/>
    <property type="match status" value="1"/>
</dbReference>
<keyword evidence="4" id="KW-1185">Reference proteome</keyword>
<protein>
    <recommendedName>
        <fullName evidence="5">Diguanylate cyclase</fullName>
    </recommendedName>
</protein>
<dbReference type="Gene3D" id="3.20.20.450">
    <property type="entry name" value="EAL domain"/>
    <property type="match status" value="1"/>
</dbReference>
<dbReference type="CDD" id="cd01949">
    <property type="entry name" value="GGDEF"/>
    <property type="match status" value="1"/>
</dbReference>
<dbReference type="Gene3D" id="3.30.450.20">
    <property type="entry name" value="PAS domain"/>
    <property type="match status" value="1"/>
</dbReference>
<evidence type="ECO:0000313" key="4">
    <source>
        <dbReference type="Proteomes" id="UP000598997"/>
    </source>
</evidence>
<comment type="caution">
    <text evidence="3">The sequence shown here is derived from an EMBL/GenBank/DDBJ whole genome shotgun (WGS) entry which is preliminary data.</text>
</comment>
<dbReference type="SUPFAM" id="SSF141868">
    <property type="entry name" value="EAL domain-like"/>
    <property type="match status" value="1"/>
</dbReference>
<dbReference type="PANTHER" id="PTHR44757">
    <property type="entry name" value="DIGUANYLATE CYCLASE DGCP"/>
    <property type="match status" value="1"/>
</dbReference>
<organism evidence="3 4">
    <name type="scientific">Croceicoccus pelagius</name>
    <dbReference type="NCBI Taxonomy" id="1703341"/>
    <lineage>
        <taxon>Bacteria</taxon>
        <taxon>Pseudomonadati</taxon>
        <taxon>Pseudomonadota</taxon>
        <taxon>Alphaproteobacteria</taxon>
        <taxon>Sphingomonadales</taxon>
        <taxon>Erythrobacteraceae</taxon>
        <taxon>Croceicoccus</taxon>
    </lineage>
</organism>